<name>A0ABW5PJB0_9BACL</name>
<evidence type="ECO:0000313" key="4">
    <source>
        <dbReference type="Proteomes" id="UP001597541"/>
    </source>
</evidence>
<accession>A0ABW5PJB0</accession>
<protein>
    <submittedName>
        <fullName evidence="3">Cupin domain-containing protein</fullName>
    </submittedName>
</protein>
<dbReference type="EMBL" id="JBHUME010000015">
    <property type="protein sequence ID" value="MFD2614920.1"/>
    <property type="molecule type" value="Genomic_DNA"/>
</dbReference>
<evidence type="ECO:0000256" key="1">
    <source>
        <dbReference type="ARBA" id="ARBA00022723"/>
    </source>
</evidence>
<sequence length="151" mass="16647">MSYLDVMGPRVRLLTELAENRDYSQMIAEVPPHVVVPLHSHEDRETFYVFSGELEAYVKDSWKTVRAGEAIDIPGDVKHAWRNSTNEAATLLLTSTAKMGDFFVEIGRPAESVQPGPPSPEVLQKFVGTAIAYGYWLGTPEDNAAIGIKLG</sequence>
<dbReference type="Pfam" id="PF07883">
    <property type="entry name" value="Cupin_2"/>
    <property type="match status" value="1"/>
</dbReference>
<dbReference type="CDD" id="cd02209">
    <property type="entry name" value="cupin_XRE_C"/>
    <property type="match status" value="1"/>
</dbReference>
<dbReference type="InterPro" id="IPR014710">
    <property type="entry name" value="RmlC-like_jellyroll"/>
</dbReference>
<feature type="domain" description="Cupin type-2" evidence="2">
    <location>
        <begin position="27"/>
        <end position="93"/>
    </location>
</feature>
<keyword evidence="4" id="KW-1185">Reference proteome</keyword>
<dbReference type="SUPFAM" id="SSF51182">
    <property type="entry name" value="RmlC-like cupins"/>
    <property type="match status" value="1"/>
</dbReference>
<dbReference type="PANTHER" id="PTHR35848:SF6">
    <property type="entry name" value="CUPIN TYPE-2 DOMAIN-CONTAINING PROTEIN"/>
    <property type="match status" value="1"/>
</dbReference>
<comment type="caution">
    <text evidence="3">The sequence shown here is derived from an EMBL/GenBank/DDBJ whole genome shotgun (WGS) entry which is preliminary data.</text>
</comment>
<keyword evidence="1" id="KW-0479">Metal-binding</keyword>
<dbReference type="InterPro" id="IPR051610">
    <property type="entry name" value="GPI/OXD"/>
</dbReference>
<organism evidence="3 4">
    <name type="scientific">Paenibacillus gansuensis</name>
    <dbReference type="NCBI Taxonomy" id="306542"/>
    <lineage>
        <taxon>Bacteria</taxon>
        <taxon>Bacillati</taxon>
        <taxon>Bacillota</taxon>
        <taxon>Bacilli</taxon>
        <taxon>Bacillales</taxon>
        <taxon>Paenibacillaceae</taxon>
        <taxon>Paenibacillus</taxon>
    </lineage>
</organism>
<evidence type="ECO:0000259" key="2">
    <source>
        <dbReference type="Pfam" id="PF07883"/>
    </source>
</evidence>
<dbReference type="InterPro" id="IPR011051">
    <property type="entry name" value="RmlC_Cupin_sf"/>
</dbReference>
<proteinExistence type="predicted"/>
<gene>
    <name evidence="3" type="ORF">ACFSUF_21120</name>
</gene>
<dbReference type="InterPro" id="IPR013096">
    <property type="entry name" value="Cupin_2"/>
</dbReference>
<dbReference type="RefSeq" id="WP_377606308.1">
    <property type="nucleotide sequence ID" value="NZ_JBHUME010000015.1"/>
</dbReference>
<evidence type="ECO:0000313" key="3">
    <source>
        <dbReference type="EMBL" id="MFD2614920.1"/>
    </source>
</evidence>
<dbReference type="Proteomes" id="UP001597541">
    <property type="component" value="Unassembled WGS sequence"/>
</dbReference>
<reference evidence="4" key="1">
    <citation type="journal article" date="2019" name="Int. J. Syst. Evol. Microbiol.">
        <title>The Global Catalogue of Microorganisms (GCM) 10K type strain sequencing project: providing services to taxonomists for standard genome sequencing and annotation.</title>
        <authorList>
            <consortium name="The Broad Institute Genomics Platform"/>
            <consortium name="The Broad Institute Genome Sequencing Center for Infectious Disease"/>
            <person name="Wu L."/>
            <person name="Ma J."/>
        </authorList>
    </citation>
    <scope>NUCLEOTIDE SEQUENCE [LARGE SCALE GENOMIC DNA]</scope>
    <source>
        <strain evidence="4">KCTC 3950</strain>
    </source>
</reference>
<dbReference type="Gene3D" id="2.60.120.10">
    <property type="entry name" value="Jelly Rolls"/>
    <property type="match status" value="1"/>
</dbReference>
<dbReference type="PANTHER" id="PTHR35848">
    <property type="entry name" value="OXALATE-BINDING PROTEIN"/>
    <property type="match status" value="1"/>
</dbReference>